<dbReference type="Pfam" id="PF00042">
    <property type="entry name" value="Globin"/>
    <property type="match status" value="1"/>
</dbReference>
<evidence type="ECO:0000313" key="6">
    <source>
        <dbReference type="EMBL" id="CAK0822872.1"/>
    </source>
</evidence>
<dbReference type="InterPro" id="IPR012292">
    <property type="entry name" value="Globin/Proto"/>
</dbReference>
<feature type="coiled-coil region" evidence="2">
    <location>
        <begin position="242"/>
        <end position="269"/>
    </location>
</feature>
<reference evidence="6" key="1">
    <citation type="submission" date="2023-10" db="EMBL/GenBank/DDBJ databases">
        <authorList>
            <person name="Chen Y."/>
            <person name="Shah S."/>
            <person name="Dougan E. K."/>
            <person name="Thang M."/>
            <person name="Chan C."/>
        </authorList>
    </citation>
    <scope>NUCLEOTIDE SEQUENCE [LARGE SCALE GENOMIC DNA]</scope>
</reference>
<keyword evidence="4" id="KW-0812">Transmembrane</keyword>
<dbReference type="InterPro" id="IPR024862">
    <property type="entry name" value="TRPV"/>
</dbReference>
<sequence>MADLQEVDDAWASQEEDERTEDADSEDCSSGSHPEEGGEADMGADSAGIYSATEVNVEVFEELSLPASLVEEVQGAWAVFLRGAESREAAGEAIYSAIFDSAPSLQSLFKTPRAVMAMRFMNGLNQIISQLANPGALKTLVETLGFQHLHLEVTVPRVVMFRDAIVDLLQMELGSQLSVSAHAGWDAMLNYVGGAYIYVRVKYTDRLKILASSWATANKKEYTVATTDEDEEAGSKETDIAFQSAEDIRAEEKAKMEAANEKQVNVQKTKRNKRGSGWFFSRDASSHDVTTGHGKRKELDDSDGNSLRNTSVPTTYRDMFTFNAAVMGFGQSAWMNEVLSSFDTIVTNVSNSYRLQEECDVLSLRLAKYKGTVDLPEYKAVMLASLRSLVPKDWNSEHEVAWSWLWENVERMLRSMMGKPANMERCLGRLWASLDEAGQATVRREVYAKFFHLAPSGQDFFKQSTTRLHFIADRIVSMTLEVYRDPKKMVEDISALGLRHVGYGIPTELFGPFVTACVQVVRGLTDDDGAEEAFRWSLNLISRILTRVITEGSTIVMKAINVNSAAQLRKAVGCAPRGMRAAWVLSIQVGTQSISPLLWAVETGSLEAAGAMIEDLLTIRADRDRYYYGMDALFERHGDIVRRLCAEAPALLPTLLDGLVWRSRLTENGTRRVNYLMHLVVDSSGGFSQAVEWISGNGDPKLVSHPIVAMVTDTVWSRIASRTFLINKSWMLFTMCVFVLGAGGLKHSSNGDMGETRRIVVAACRSFIYVLSLGKFLYHHVGNICRDVRDNRIIRIGQVRVPAYLENYQDCISLLLTMLLLAMLALEPVLICMPHWDEEFVGSGLFTDKCPQVKHIHATYSQLSALATMMFFALIVDLSVFSTRVSAFVLVGHRVLSEVFLFIVGWAFVILMSSCAISALDHDNSNFDGIPSSAIALLKITLRMYDGGEYQELHQEPALVFAVVVYVIVSGVFLLNLLIAQLSCSYQAMFQDMLGYARLNRGKIVVEAMAVVTEIRWRTFVDSLHLEERCEFGEGDIGLAGGIQVREPANANVTTVDTIRRFGGSTSPKAQWPEDGQKANTDEERFERMEKLIAKAMKRISRRHDGSSDGGSGAQSGMLSTLMSGSSSSDQASDHGSQ</sequence>
<keyword evidence="4" id="KW-0472">Membrane</keyword>
<feature type="compositionally biased region" description="Acidic residues" evidence="3">
    <location>
        <begin position="1"/>
        <end position="27"/>
    </location>
</feature>
<dbReference type="EMBL" id="CAUYUJ010008102">
    <property type="protein sequence ID" value="CAK0822872.1"/>
    <property type="molecule type" value="Genomic_DNA"/>
</dbReference>
<dbReference type="InterPro" id="IPR009050">
    <property type="entry name" value="Globin-like_sf"/>
</dbReference>
<feature type="region of interest" description="Disordered" evidence="3">
    <location>
        <begin position="1097"/>
        <end position="1138"/>
    </location>
</feature>
<dbReference type="PANTHER" id="PTHR10582:SF2">
    <property type="entry name" value="INACTIVE"/>
    <property type="match status" value="1"/>
</dbReference>
<feature type="transmembrane region" description="Helical" evidence="4">
    <location>
        <begin position="958"/>
        <end position="979"/>
    </location>
</feature>
<dbReference type="PANTHER" id="PTHR10582">
    <property type="entry name" value="TRANSIENT RECEPTOR POTENTIAL ION CHANNEL PROTEIN"/>
    <property type="match status" value="1"/>
</dbReference>
<keyword evidence="7" id="KW-1185">Reference proteome</keyword>
<dbReference type="SUPFAM" id="SSF46458">
    <property type="entry name" value="Globin-like"/>
    <property type="match status" value="2"/>
</dbReference>
<accession>A0ABN9RU83</accession>
<feature type="region of interest" description="Disordered" evidence="3">
    <location>
        <begin position="1062"/>
        <end position="1083"/>
    </location>
</feature>
<keyword evidence="1" id="KW-0677">Repeat</keyword>
<dbReference type="CDD" id="cd01040">
    <property type="entry name" value="Mb-like"/>
    <property type="match status" value="2"/>
</dbReference>
<dbReference type="InterPro" id="IPR000971">
    <property type="entry name" value="Globin"/>
</dbReference>
<evidence type="ECO:0000259" key="5">
    <source>
        <dbReference type="PROSITE" id="PS01033"/>
    </source>
</evidence>
<evidence type="ECO:0000256" key="1">
    <source>
        <dbReference type="ARBA" id="ARBA00022737"/>
    </source>
</evidence>
<feature type="region of interest" description="Disordered" evidence="3">
    <location>
        <begin position="1"/>
        <end position="44"/>
    </location>
</feature>
<proteinExistence type="predicted"/>
<evidence type="ECO:0000313" key="7">
    <source>
        <dbReference type="Proteomes" id="UP001189429"/>
    </source>
</evidence>
<dbReference type="InterPro" id="IPR044399">
    <property type="entry name" value="Mb-like_M"/>
</dbReference>
<name>A0ABN9RU83_9DINO</name>
<evidence type="ECO:0000256" key="2">
    <source>
        <dbReference type="SAM" id="Coils"/>
    </source>
</evidence>
<feature type="domain" description="Globin" evidence="5">
    <location>
        <begin position="64"/>
        <end position="201"/>
    </location>
</feature>
<feature type="region of interest" description="Disordered" evidence="3">
    <location>
        <begin position="276"/>
        <end position="310"/>
    </location>
</feature>
<dbReference type="Proteomes" id="UP001189429">
    <property type="component" value="Unassembled WGS sequence"/>
</dbReference>
<evidence type="ECO:0000256" key="3">
    <source>
        <dbReference type="SAM" id="MobiDB-lite"/>
    </source>
</evidence>
<feature type="transmembrane region" description="Helical" evidence="4">
    <location>
        <begin position="899"/>
        <end position="920"/>
    </location>
</feature>
<dbReference type="PROSITE" id="PS01033">
    <property type="entry name" value="GLOBIN"/>
    <property type="match status" value="1"/>
</dbReference>
<evidence type="ECO:0000256" key="4">
    <source>
        <dbReference type="SAM" id="Phobius"/>
    </source>
</evidence>
<feature type="transmembrane region" description="Helical" evidence="4">
    <location>
        <begin position="730"/>
        <end position="748"/>
    </location>
</feature>
<dbReference type="Gene3D" id="1.10.490.10">
    <property type="entry name" value="Globins"/>
    <property type="match status" value="3"/>
</dbReference>
<keyword evidence="4" id="KW-1133">Transmembrane helix</keyword>
<comment type="caution">
    <text evidence="6">The sequence shown here is derived from an EMBL/GenBank/DDBJ whole genome shotgun (WGS) entry which is preliminary data.</text>
</comment>
<protein>
    <recommendedName>
        <fullName evidence="5">Globin domain-containing protein</fullName>
    </recommendedName>
</protein>
<feature type="compositionally biased region" description="Low complexity" evidence="3">
    <location>
        <begin position="1115"/>
        <end position="1138"/>
    </location>
</feature>
<feature type="transmembrane region" description="Helical" evidence="4">
    <location>
        <begin position="869"/>
        <end position="892"/>
    </location>
</feature>
<keyword evidence="2" id="KW-0175">Coiled coil</keyword>
<feature type="transmembrane region" description="Helical" evidence="4">
    <location>
        <begin position="814"/>
        <end position="836"/>
    </location>
</feature>
<organism evidence="6 7">
    <name type="scientific">Prorocentrum cordatum</name>
    <dbReference type="NCBI Taxonomy" id="2364126"/>
    <lineage>
        <taxon>Eukaryota</taxon>
        <taxon>Sar</taxon>
        <taxon>Alveolata</taxon>
        <taxon>Dinophyceae</taxon>
        <taxon>Prorocentrales</taxon>
        <taxon>Prorocentraceae</taxon>
        <taxon>Prorocentrum</taxon>
    </lineage>
</organism>
<gene>
    <name evidence="6" type="ORF">PCOR1329_LOCUS23779</name>
</gene>